<keyword evidence="10" id="KW-1185">Reference proteome</keyword>
<dbReference type="GO" id="GO:0030182">
    <property type="term" value="P:neuron differentiation"/>
    <property type="evidence" value="ECO:0007669"/>
    <property type="project" value="TreeGrafter"/>
</dbReference>
<comment type="subcellular location">
    <subcellularLocation>
        <location evidence="1 8">Secreted</location>
        <location evidence="1 8">Extracellular space</location>
        <location evidence="1 8">Extracellular matrix</location>
    </subcellularLocation>
</comment>
<name>A0A4C1V4B5_EUMVA</name>
<dbReference type="PANTHER" id="PTHR12027">
    <property type="entry name" value="WNT RELATED"/>
    <property type="match status" value="1"/>
</dbReference>
<accession>A0A4C1V4B5</accession>
<proteinExistence type="inferred from homology"/>
<dbReference type="GO" id="GO:0005109">
    <property type="term" value="F:frizzled binding"/>
    <property type="evidence" value="ECO:0007669"/>
    <property type="project" value="TreeGrafter"/>
</dbReference>
<dbReference type="GO" id="GO:0060070">
    <property type="term" value="P:canonical Wnt signaling pathway"/>
    <property type="evidence" value="ECO:0007669"/>
    <property type="project" value="TreeGrafter"/>
</dbReference>
<dbReference type="InterPro" id="IPR005817">
    <property type="entry name" value="Wnt"/>
</dbReference>
<comment type="caution">
    <text evidence="9">The sequence shown here is derived from an EMBL/GenBank/DDBJ whole genome shotgun (WGS) entry which is preliminary data.</text>
</comment>
<evidence type="ECO:0000256" key="5">
    <source>
        <dbReference type="ARBA" id="ARBA00022530"/>
    </source>
</evidence>
<reference evidence="9 10" key="1">
    <citation type="journal article" date="2019" name="Commun. Biol.">
        <title>The bagworm genome reveals a unique fibroin gene that provides high tensile strength.</title>
        <authorList>
            <person name="Kono N."/>
            <person name="Nakamura H."/>
            <person name="Ohtoshi R."/>
            <person name="Tomita M."/>
            <person name="Numata K."/>
            <person name="Arakawa K."/>
        </authorList>
    </citation>
    <scope>NUCLEOTIDE SEQUENCE [LARGE SCALE GENOMIC DNA]</scope>
</reference>
<organism evidence="9 10">
    <name type="scientific">Eumeta variegata</name>
    <name type="common">Bagworm moth</name>
    <name type="synonym">Eumeta japonica</name>
    <dbReference type="NCBI Taxonomy" id="151549"/>
    <lineage>
        <taxon>Eukaryota</taxon>
        <taxon>Metazoa</taxon>
        <taxon>Ecdysozoa</taxon>
        <taxon>Arthropoda</taxon>
        <taxon>Hexapoda</taxon>
        <taxon>Insecta</taxon>
        <taxon>Pterygota</taxon>
        <taxon>Neoptera</taxon>
        <taxon>Endopterygota</taxon>
        <taxon>Lepidoptera</taxon>
        <taxon>Glossata</taxon>
        <taxon>Ditrysia</taxon>
        <taxon>Tineoidea</taxon>
        <taxon>Psychidae</taxon>
        <taxon>Oiketicinae</taxon>
        <taxon>Eumeta</taxon>
    </lineage>
</organism>
<dbReference type="OrthoDB" id="5945655at2759"/>
<evidence type="ECO:0000313" key="10">
    <source>
        <dbReference type="Proteomes" id="UP000299102"/>
    </source>
</evidence>
<keyword evidence="4" id="KW-0964">Secreted</keyword>
<evidence type="ECO:0000256" key="7">
    <source>
        <dbReference type="ARBA" id="ARBA00023157"/>
    </source>
</evidence>
<keyword evidence="5" id="KW-0272">Extracellular matrix</keyword>
<dbReference type="AlphaFoldDB" id="A0A4C1V4B5"/>
<gene>
    <name evidence="9" type="primary">wnt10a</name>
    <name evidence="9" type="ORF">EVAR_16684_1</name>
</gene>
<evidence type="ECO:0000256" key="3">
    <source>
        <dbReference type="ARBA" id="ARBA00022473"/>
    </source>
</evidence>
<dbReference type="PANTHER" id="PTHR12027:SF98">
    <property type="entry name" value="PROTEIN WNT"/>
    <property type="match status" value="1"/>
</dbReference>
<evidence type="ECO:0000256" key="6">
    <source>
        <dbReference type="ARBA" id="ARBA00022687"/>
    </source>
</evidence>
<dbReference type="Pfam" id="PF00110">
    <property type="entry name" value="wnt"/>
    <property type="match status" value="1"/>
</dbReference>
<protein>
    <recommendedName>
        <fullName evidence="8">Protein Wnt</fullName>
    </recommendedName>
</protein>
<dbReference type="STRING" id="151549.A0A4C1V4B5"/>
<evidence type="ECO:0000313" key="9">
    <source>
        <dbReference type="EMBL" id="GBP33648.1"/>
    </source>
</evidence>
<dbReference type="GO" id="GO:0045165">
    <property type="term" value="P:cell fate commitment"/>
    <property type="evidence" value="ECO:0007669"/>
    <property type="project" value="TreeGrafter"/>
</dbReference>
<keyword evidence="7" id="KW-1015">Disulfide bond</keyword>
<evidence type="ECO:0000256" key="8">
    <source>
        <dbReference type="RuleBase" id="RU003500"/>
    </source>
</evidence>
<dbReference type="Proteomes" id="UP000299102">
    <property type="component" value="Unassembled WGS sequence"/>
</dbReference>
<dbReference type="GO" id="GO:0005125">
    <property type="term" value="F:cytokine activity"/>
    <property type="evidence" value="ECO:0007669"/>
    <property type="project" value="TreeGrafter"/>
</dbReference>
<evidence type="ECO:0000256" key="1">
    <source>
        <dbReference type="ARBA" id="ARBA00004498"/>
    </source>
</evidence>
<dbReference type="EMBL" id="BGZK01000277">
    <property type="protein sequence ID" value="GBP33648.1"/>
    <property type="molecule type" value="Genomic_DNA"/>
</dbReference>
<comment type="function">
    <text evidence="8">Ligand for members of the frizzled family of seven transmembrane receptors.</text>
</comment>
<comment type="similarity">
    <text evidence="2 8">Belongs to the Wnt family.</text>
</comment>
<keyword evidence="6 8" id="KW-0879">Wnt signaling pathway</keyword>
<evidence type="ECO:0000256" key="2">
    <source>
        <dbReference type="ARBA" id="ARBA00005683"/>
    </source>
</evidence>
<evidence type="ECO:0000256" key="4">
    <source>
        <dbReference type="ARBA" id="ARBA00022525"/>
    </source>
</evidence>
<sequence length="211" mass="23543">MVSARLTARSLVGAATGRELIVIACLNGDATFPPRGNAPEEVEIRGCRLRPCVRESARDTIFALGHVRAARVGSAETKGNSRDGHLPSQLDSQLTCRLVRGLTKEQKHICLEAPDVAVVAFQGMQMAVKECQHQFRWHRWNCSSLVSKSTNPHSSAIMKRELHSHGYVIITYIMFYTNSGFDKRLFPNPDFVFDPNIVLDSDPIFACYVVR</sequence>
<keyword evidence="3 8" id="KW-0217">Developmental protein</keyword>
<dbReference type="GO" id="GO:0005615">
    <property type="term" value="C:extracellular space"/>
    <property type="evidence" value="ECO:0007669"/>
    <property type="project" value="TreeGrafter"/>
</dbReference>